<dbReference type="PANTHER" id="PTHR47331:SF5">
    <property type="entry name" value="RIBONUCLEASE H"/>
    <property type="match status" value="1"/>
</dbReference>
<dbReference type="OrthoDB" id="6434233at2759"/>
<sequence>MYADDLIAGTDSVNAAFNVSLDADKIMKDANMYLRKWISNDATLMKLWEEEGFSTLPHQTSDCTDPELHKVLVRIKCLFQELWQRKIPWDDEIPVDLQRLWLQWCSELPQLSKLLIPRNILECLDDAECKLELHTFSDASPKAYGAAVYLRTIYKDQVTVHLITAKTRVAPLKKISLPRLELLGALVVSRLATEVKKVLERKDTSKMFFWTDSQITLYWIKGSSHKWKQFVKENHQSFVEIMSRKCNL</sequence>
<dbReference type="Pfam" id="PF05380">
    <property type="entry name" value="Peptidase_A17"/>
    <property type="match status" value="1"/>
</dbReference>
<dbReference type="EMBL" id="BGPR01073271">
    <property type="protein sequence ID" value="GBO45919.1"/>
    <property type="molecule type" value="Genomic_DNA"/>
</dbReference>
<dbReference type="AlphaFoldDB" id="A0A4Y2X9R4"/>
<protein>
    <recommendedName>
        <fullName evidence="3">Reverse transcriptase domain-containing protein</fullName>
    </recommendedName>
</protein>
<dbReference type="PANTHER" id="PTHR47331">
    <property type="entry name" value="PHD-TYPE DOMAIN-CONTAINING PROTEIN"/>
    <property type="match status" value="1"/>
</dbReference>
<keyword evidence="2" id="KW-1185">Reference proteome</keyword>
<proteinExistence type="predicted"/>
<organism evidence="1 2">
    <name type="scientific">Araneus ventricosus</name>
    <name type="common">Orbweaver spider</name>
    <name type="synonym">Epeira ventricosa</name>
    <dbReference type="NCBI Taxonomy" id="182803"/>
    <lineage>
        <taxon>Eukaryota</taxon>
        <taxon>Metazoa</taxon>
        <taxon>Ecdysozoa</taxon>
        <taxon>Arthropoda</taxon>
        <taxon>Chelicerata</taxon>
        <taxon>Arachnida</taxon>
        <taxon>Araneae</taxon>
        <taxon>Araneomorphae</taxon>
        <taxon>Entelegynae</taxon>
        <taxon>Araneoidea</taxon>
        <taxon>Araneidae</taxon>
        <taxon>Araneus</taxon>
    </lineage>
</organism>
<dbReference type="InterPro" id="IPR008042">
    <property type="entry name" value="Retrotrans_Pao"/>
</dbReference>
<accession>A0A4Y2X9R4</accession>
<name>A0A4Y2X9R4_ARAVE</name>
<gene>
    <name evidence="1" type="ORF">AVEN_270042_1</name>
</gene>
<evidence type="ECO:0000313" key="2">
    <source>
        <dbReference type="Proteomes" id="UP000499080"/>
    </source>
</evidence>
<comment type="caution">
    <text evidence="1">The sequence shown here is derived from an EMBL/GenBank/DDBJ whole genome shotgun (WGS) entry which is preliminary data.</text>
</comment>
<evidence type="ECO:0008006" key="3">
    <source>
        <dbReference type="Google" id="ProtNLM"/>
    </source>
</evidence>
<reference evidence="1 2" key="1">
    <citation type="journal article" date="2019" name="Sci. Rep.">
        <title>Orb-weaving spider Araneus ventricosus genome elucidates the spidroin gene catalogue.</title>
        <authorList>
            <person name="Kono N."/>
            <person name="Nakamura H."/>
            <person name="Ohtoshi R."/>
            <person name="Moran D.A.P."/>
            <person name="Shinohara A."/>
            <person name="Yoshida Y."/>
            <person name="Fujiwara M."/>
            <person name="Mori M."/>
            <person name="Tomita M."/>
            <person name="Arakawa K."/>
        </authorList>
    </citation>
    <scope>NUCLEOTIDE SEQUENCE [LARGE SCALE GENOMIC DNA]</scope>
</reference>
<dbReference type="Proteomes" id="UP000499080">
    <property type="component" value="Unassembled WGS sequence"/>
</dbReference>
<evidence type="ECO:0000313" key="1">
    <source>
        <dbReference type="EMBL" id="GBO45919.1"/>
    </source>
</evidence>